<gene>
    <name evidence="2" type="ORF">NF865_06940</name>
</gene>
<evidence type="ECO:0000256" key="1">
    <source>
        <dbReference type="SAM" id="Coils"/>
    </source>
</evidence>
<proteinExistence type="predicted"/>
<dbReference type="KEGG" id="tagg:NF865_06940"/>
<sequence length="252" mass="29889">MDKEVKVLLAKIVDRCDNTLCNLPSTHPKHRRYFDLFKHLANIVSSLVGEKEVLWWKEYTENRVNYDKVYYNVKIIRGILAQLPTEIREQIISNLKHHPGADLILGEYKRDEDLMRKIVKEFSEKEVEEVKEEEIFWGYTVERIGGEFRVKLYPRKEWGLKLESTKLILESDQHKMIIHESEIREQLKNTIRSFKGVDIFTDYIALRFEDNPNIHEDIKNAILKLNEIINEEREKLEKIKKALSGIAVPKED</sequence>
<keyword evidence="3" id="KW-1185">Reference proteome</keyword>
<reference evidence="2" key="1">
    <citation type="journal article" date="1998" name="Int. J. Syst. Bacteriol. 48 Pt">
        <title>Thermococcus guaymasensis sp. nov. and Thermococcus aggregans sp. nov., two novel thermophilic archaea isolated from the Guaymas Basin hydrothermal vent site.</title>
        <authorList>
            <person name="Canganella F."/>
            <person name="Jones W.J."/>
            <person name="Gambacorta A."/>
            <person name="Antranikian G."/>
        </authorList>
    </citation>
    <scope>NUCLEOTIDE SEQUENCE</scope>
    <source>
        <strain evidence="2">TY</strain>
    </source>
</reference>
<dbReference type="EMBL" id="CP099582">
    <property type="protein sequence ID" value="USS40072.1"/>
    <property type="molecule type" value="Genomic_DNA"/>
</dbReference>
<dbReference type="RefSeq" id="WP_253304029.1">
    <property type="nucleotide sequence ID" value="NZ_CP099582.1"/>
</dbReference>
<keyword evidence="1" id="KW-0175">Coiled coil</keyword>
<reference evidence="2" key="2">
    <citation type="submission" date="2022-06" db="EMBL/GenBank/DDBJ databases">
        <authorList>
            <person name="Park Y.-J."/>
        </authorList>
    </citation>
    <scope>NUCLEOTIDE SEQUENCE</scope>
    <source>
        <strain evidence="2">TY</strain>
    </source>
</reference>
<feature type="coiled-coil region" evidence="1">
    <location>
        <begin position="215"/>
        <end position="242"/>
    </location>
</feature>
<name>A0A9E7MWH2_THEAG</name>
<evidence type="ECO:0000313" key="3">
    <source>
        <dbReference type="Proteomes" id="UP001055732"/>
    </source>
</evidence>
<protein>
    <submittedName>
        <fullName evidence="2">Uncharacterized protein</fullName>
    </submittedName>
</protein>
<dbReference type="Proteomes" id="UP001055732">
    <property type="component" value="Chromosome"/>
</dbReference>
<organism evidence="2 3">
    <name type="scientific">Thermococcus aggregans</name>
    <dbReference type="NCBI Taxonomy" id="110163"/>
    <lineage>
        <taxon>Archaea</taxon>
        <taxon>Methanobacteriati</taxon>
        <taxon>Methanobacteriota</taxon>
        <taxon>Thermococci</taxon>
        <taxon>Thermococcales</taxon>
        <taxon>Thermococcaceae</taxon>
        <taxon>Thermococcus</taxon>
    </lineage>
</organism>
<evidence type="ECO:0000313" key="2">
    <source>
        <dbReference type="EMBL" id="USS40072.1"/>
    </source>
</evidence>
<dbReference type="AlphaFoldDB" id="A0A9E7MWH2"/>
<accession>A0A9E7MWH2</accession>